<evidence type="ECO:0000256" key="1">
    <source>
        <dbReference type="PIRSR" id="PIRSR002703-1"/>
    </source>
</evidence>
<dbReference type="PANTHER" id="PTHR31013:SF2">
    <property type="entry name" value="THAUMATIN-LIKE PROTEIN"/>
    <property type="match status" value="1"/>
</dbReference>
<feature type="disulfide bond" evidence="1">
    <location>
        <begin position="48"/>
        <end position="240"/>
    </location>
</feature>
<feature type="chain" id="PRO_5001655875" evidence="3">
    <location>
        <begin position="20"/>
        <end position="242"/>
    </location>
</feature>
<protein>
    <submittedName>
        <fullName evidence="4">Protein</fullName>
    </submittedName>
</protein>
<name>A0A068SG62_9FUNG</name>
<dbReference type="InterPro" id="IPR001938">
    <property type="entry name" value="Thaumatin"/>
</dbReference>
<sequence length="242" mass="25183">MYTSLKFLSLAALLGLAAAAPANNTSSDGGSGGGGGGGGARIVVKNQCGYDLNIGKLTNGQSSPETSSVSQGSEKTYNVDGKWQGRFWGRKSGGDNPVAGAANPASLAEFTFKGSGGNDYYDVSFVDGFNLPISIEPINPSKSGGSDNGEQYHCGKPTCSKLPECPGDLKGDDGTCKSACSKYNTEEFCCSGSHNTPDTCPPNKFSKAVKDSCPDAYSYAYDDKKSTYMCQSEGYTVTFCPN</sequence>
<keyword evidence="5" id="KW-1185">Reference proteome</keyword>
<keyword evidence="3" id="KW-0732">Signal</keyword>
<dbReference type="PROSITE" id="PS51367">
    <property type="entry name" value="THAUMATIN_2"/>
    <property type="match status" value="1"/>
</dbReference>
<dbReference type="SUPFAM" id="SSF49870">
    <property type="entry name" value="Osmotin, thaumatin-like protein"/>
    <property type="match status" value="1"/>
</dbReference>
<feature type="disulfide bond" evidence="1">
    <location>
        <begin position="180"/>
        <end position="189"/>
    </location>
</feature>
<dbReference type="Proteomes" id="UP000027586">
    <property type="component" value="Unassembled WGS sequence"/>
</dbReference>
<dbReference type="InterPro" id="IPR037176">
    <property type="entry name" value="Osmotin/thaumatin-like_sf"/>
</dbReference>
<accession>A0A068SG62</accession>
<dbReference type="Pfam" id="PF00314">
    <property type="entry name" value="Thaumatin"/>
    <property type="match status" value="1"/>
</dbReference>
<comment type="caution">
    <text evidence="4">The sequence shown here is derived from an EMBL/GenBank/DDBJ whole genome shotgun (WGS) entry which is preliminary data.</text>
</comment>
<dbReference type="EMBL" id="CBTN010000176">
    <property type="protein sequence ID" value="CDH61348.1"/>
    <property type="molecule type" value="Genomic_DNA"/>
</dbReference>
<dbReference type="Gene3D" id="2.60.110.10">
    <property type="entry name" value="Thaumatin"/>
    <property type="match status" value="1"/>
</dbReference>
<proteinExistence type="predicted"/>
<evidence type="ECO:0000313" key="4">
    <source>
        <dbReference type="EMBL" id="CDH61348.1"/>
    </source>
</evidence>
<dbReference type="OrthoDB" id="430315at2759"/>
<evidence type="ECO:0000256" key="3">
    <source>
        <dbReference type="SAM" id="SignalP"/>
    </source>
</evidence>
<dbReference type="VEuPathDB" id="FungiDB:LCOR_12126.1"/>
<feature type="region of interest" description="Disordered" evidence="2">
    <location>
        <begin position="56"/>
        <end position="76"/>
    </location>
</feature>
<dbReference type="STRING" id="1263082.A0A068SG62"/>
<evidence type="ECO:0000256" key="2">
    <source>
        <dbReference type="SAM" id="MobiDB-lite"/>
    </source>
</evidence>
<feature type="disulfide bond" evidence="1">
    <location>
        <begin position="154"/>
        <end position="213"/>
    </location>
</feature>
<keyword evidence="1" id="KW-1015">Disulfide bond</keyword>
<dbReference type="PANTHER" id="PTHR31013">
    <property type="entry name" value="THAUMATIN FAMILY PROTEIN-RELATED"/>
    <property type="match status" value="1"/>
</dbReference>
<evidence type="ECO:0000313" key="5">
    <source>
        <dbReference type="Proteomes" id="UP000027586"/>
    </source>
</evidence>
<dbReference type="PIRSF" id="PIRSF002703">
    <property type="entry name" value="Thaumatin"/>
    <property type="match status" value="1"/>
</dbReference>
<feature type="disulfide bond" evidence="1">
    <location>
        <begin position="165"/>
        <end position="176"/>
    </location>
</feature>
<reference evidence="4" key="1">
    <citation type="submission" date="2013-08" db="EMBL/GenBank/DDBJ databases">
        <title>Gene expansion shapes genome architecture in the human pathogen Lichtheimia corymbifera: an evolutionary genomics analysis in the ancient terrestrial Mucorales (Mucoromycotina).</title>
        <authorList>
            <person name="Schwartze V.U."/>
            <person name="Winter S."/>
            <person name="Shelest E."/>
            <person name="Marcet-Houben M."/>
            <person name="Horn F."/>
            <person name="Wehner S."/>
            <person name="Hoffmann K."/>
            <person name="Riege K."/>
            <person name="Sammeth M."/>
            <person name="Nowrousian M."/>
            <person name="Valiante V."/>
            <person name="Linde J."/>
            <person name="Jacobsen I.D."/>
            <person name="Marz M."/>
            <person name="Brakhage A.A."/>
            <person name="Gabaldon T."/>
            <person name="Bocker S."/>
            <person name="Voigt K."/>
        </authorList>
    </citation>
    <scope>NUCLEOTIDE SEQUENCE [LARGE SCALE GENOMIC DNA]</scope>
    <source>
        <strain evidence="4">FSU 9682</strain>
    </source>
</reference>
<feature type="disulfide bond" evidence="1">
    <location>
        <begin position="190"/>
        <end position="200"/>
    </location>
</feature>
<dbReference type="AlphaFoldDB" id="A0A068SG62"/>
<gene>
    <name evidence="4" type="ORF">LCOR_12126.1</name>
</gene>
<feature type="signal peptide" evidence="3">
    <location>
        <begin position="1"/>
        <end position="19"/>
    </location>
</feature>
<organism evidence="4 5">
    <name type="scientific">Lichtheimia corymbifera JMRC:FSU:9682</name>
    <dbReference type="NCBI Taxonomy" id="1263082"/>
    <lineage>
        <taxon>Eukaryota</taxon>
        <taxon>Fungi</taxon>
        <taxon>Fungi incertae sedis</taxon>
        <taxon>Mucoromycota</taxon>
        <taxon>Mucoromycotina</taxon>
        <taxon>Mucoromycetes</taxon>
        <taxon>Mucorales</taxon>
        <taxon>Lichtheimiaceae</taxon>
        <taxon>Lichtheimia</taxon>
    </lineage>
</organism>
<dbReference type="SMART" id="SM00205">
    <property type="entry name" value="THN"/>
    <property type="match status" value="1"/>
</dbReference>